<comment type="subcellular location">
    <subcellularLocation>
        <location evidence="1">Cell membrane</location>
        <topology evidence="1">Single-pass membrane protein</topology>
    </subcellularLocation>
</comment>
<name>A0A2P5GQI9_9ENTR</name>
<evidence type="ECO:0000313" key="5">
    <source>
        <dbReference type="EMBL" id="POP48804.1"/>
    </source>
</evidence>
<dbReference type="InterPro" id="IPR009722">
    <property type="entry name" value="YjiK/CarP"/>
</dbReference>
<proteinExistence type="predicted"/>
<dbReference type="AlphaFoldDB" id="A0A2P5GQI9"/>
<dbReference type="GO" id="GO:0005886">
    <property type="term" value="C:plasma membrane"/>
    <property type="evidence" value="ECO:0007669"/>
    <property type="project" value="UniProtKB-SubCell"/>
</dbReference>
<evidence type="ECO:0000256" key="1">
    <source>
        <dbReference type="ARBA" id="ARBA00004162"/>
    </source>
</evidence>
<reference evidence="6 7" key="1">
    <citation type="submission" date="2018-01" db="EMBL/GenBank/DDBJ databases">
        <title>Superficieibacter electus gen. nov., sp. nov., an extended-spectrum beta-lactamase possessing member of the Enterobacteriaceae family, isolated from intensive care unit surfaces.</title>
        <authorList>
            <person name="Potter R.F."/>
            <person name="D'Souza A.W."/>
        </authorList>
    </citation>
    <scope>NUCLEOTIDE SEQUENCE [LARGE SCALE GENOMIC DNA]</scope>
    <source>
        <strain evidence="5 7">BP-1</strain>
        <strain evidence="4 6">BP-2</strain>
    </source>
</reference>
<dbReference type="SUPFAM" id="SSF50956">
    <property type="entry name" value="Thermostable phytase (3-phytase)"/>
    <property type="match status" value="1"/>
</dbReference>
<evidence type="ECO:0000256" key="3">
    <source>
        <dbReference type="ARBA" id="ARBA00023136"/>
    </source>
</evidence>
<dbReference type="Pfam" id="PF06977">
    <property type="entry name" value="SdiA-regulated"/>
    <property type="match status" value="1"/>
</dbReference>
<dbReference type="Proteomes" id="UP000247005">
    <property type="component" value="Unassembled WGS sequence"/>
</dbReference>
<gene>
    <name evidence="5" type="ORF">CHU32_11865</name>
    <name evidence="4" type="ORF">CHU33_08935</name>
</gene>
<keyword evidence="6" id="KW-1185">Reference proteome</keyword>
<keyword evidence="3" id="KW-0472">Membrane</keyword>
<protein>
    <recommendedName>
        <fullName evidence="8">YjiK family protein</fullName>
    </recommendedName>
</protein>
<evidence type="ECO:0000313" key="6">
    <source>
        <dbReference type="Proteomes" id="UP000237073"/>
    </source>
</evidence>
<evidence type="ECO:0000313" key="4">
    <source>
        <dbReference type="EMBL" id="POP45643.1"/>
    </source>
</evidence>
<evidence type="ECO:0000256" key="2">
    <source>
        <dbReference type="ARBA" id="ARBA00022475"/>
    </source>
</evidence>
<dbReference type="CDD" id="cd09971">
    <property type="entry name" value="SdiA-regulated"/>
    <property type="match status" value="1"/>
</dbReference>
<evidence type="ECO:0008006" key="8">
    <source>
        <dbReference type="Google" id="ProtNLM"/>
    </source>
</evidence>
<dbReference type="OrthoDB" id="6080098at2"/>
<comment type="caution">
    <text evidence="5">The sequence shown here is derived from an EMBL/GenBank/DDBJ whole genome shotgun (WGS) entry which is preliminary data.</text>
</comment>
<accession>A0A2P5GQI9</accession>
<organism evidence="5 7">
    <name type="scientific">Superficieibacter electus</name>
    <dbReference type="NCBI Taxonomy" id="2022662"/>
    <lineage>
        <taxon>Bacteria</taxon>
        <taxon>Pseudomonadati</taxon>
        <taxon>Pseudomonadota</taxon>
        <taxon>Gammaproteobacteria</taxon>
        <taxon>Enterobacterales</taxon>
        <taxon>Enterobacteriaceae</taxon>
        <taxon>Superficieibacter</taxon>
    </lineage>
</organism>
<dbReference type="EMBL" id="PQGD01000008">
    <property type="protein sequence ID" value="POP48804.1"/>
    <property type="molecule type" value="Genomic_DNA"/>
</dbReference>
<sequence length="289" mass="32220">MRGIALLKKHSKKVLTLLFVTLIALFCINSQFYPDKNANSASSLRDYHVILDGKKINGVSENISSLTWSAKSDTLFSTINRPPAIVELSKQGDALRTIPLDFVQDVETIEYVTNDTFVITDEKDYSIYVINLDDQSHVSVVKKLQLALQKTPTNTGFEGLAYSPVDRVFYFFNEKKPVAIYRIEGLLENNDLQISDDKHLSRELDVKDISGADFNAENNSLLVLSHESKNLQEVTLSGDVLGEIALREGENGLSHDIKQAEGIARDGAGNLFIVGEPNLFYHFSKAPPR</sequence>
<keyword evidence="2" id="KW-1003">Cell membrane</keyword>
<dbReference type="Proteomes" id="UP000237073">
    <property type="component" value="Unassembled WGS sequence"/>
</dbReference>
<dbReference type="EMBL" id="PQGE01000006">
    <property type="protein sequence ID" value="POP45643.1"/>
    <property type="molecule type" value="Genomic_DNA"/>
</dbReference>
<dbReference type="RefSeq" id="WP_103675732.1">
    <property type="nucleotide sequence ID" value="NZ_PQGD01000008.1"/>
</dbReference>
<evidence type="ECO:0000313" key="7">
    <source>
        <dbReference type="Proteomes" id="UP000247005"/>
    </source>
</evidence>